<organism evidence="3 4">
    <name type="scientific">Citricoccus muralis</name>
    <dbReference type="NCBI Taxonomy" id="169134"/>
    <lineage>
        <taxon>Bacteria</taxon>
        <taxon>Bacillati</taxon>
        <taxon>Actinomycetota</taxon>
        <taxon>Actinomycetes</taxon>
        <taxon>Micrococcales</taxon>
        <taxon>Micrococcaceae</taxon>
        <taxon>Citricoccus</taxon>
    </lineage>
</organism>
<evidence type="ECO:0000256" key="1">
    <source>
        <dbReference type="ARBA" id="ARBA00010613"/>
    </source>
</evidence>
<reference evidence="3 4" key="1">
    <citation type="submission" date="2018-07" db="EMBL/GenBank/DDBJ databases">
        <title>Sequencing the genomes of 1000 actinobacteria strains.</title>
        <authorList>
            <person name="Klenk H.-P."/>
        </authorList>
    </citation>
    <scope>NUCLEOTIDE SEQUENCE [LARGE SCALE GENOMIC DNA]</scope>
    <source>
        <strain evidence="3 4">DSM 14442</strain>
    </source>
</reference>
<dbReference type="InterPro" id="IPR001110">
    <property type="entry name" value="UPF0012_CS"/>
</dbReference>
<proteinExistence type="inferred from homology"/>
<dbReference type="InterPro" id="IPR003010">
    <property type="entry name" value="C-N_Hydrolase"/>
</dbReference>
<keyword evidence="3" id="KW-0378">Hydrolase</keyword>
<accession>A0A3D9LGA6</accession>
<protein>
    <submittedName>
        <fullName evidence="3">Putative amidohydrolase</fullName>
    </submittedName>
</protein>
<dbReference type="InterPro" id="IPR036526">
    <property type="entry name" value="C-N_Hydrolase_sf"/>
</dbReference>
<comment type="similarity">
    <text evidence="1">Belongs to the carbon-nitrogen hydrolase superfamily. NIT1/NIT2 family.</text>
</comment>
<dbReference type="OrthoDB" id="9811121at2"/>
<dbReference type="AlphaFoldDB" id="A0A3D9LGA6"/>
<dbReference type="GO" id="GO:0016787">
    <property type="term" value="F:hydrolase activity"/>
    <property type="evidence" value="ECO:0007669"/>
    <property type="project" value="UniProtKB-KW"/>
</dbReference>
<dbReference type="Gene3D" id="3.60.110.10">
    <property type="entry name" value="Carbon-nitrogen hydrolase"/>
    <property type="match status" value="1"/>
</dbReference>
<feature type="domain" description="CN hydrolase" evidence="2">
    <location>
        <begin position="1"/>
        <end position="240"/>
    </location>
</feature>
<sequence>MRISVGQFRPTGVVAENVATLRRLAESAKDDGAELVLFPEESMFTVRHVDGPLAEAVDAGWSAFVSEVTRIAADLSIAVVAGGYEPSGTERPYNTVVAVDATGKILGTYRKLHLYDAFKYKESDRITAGDRGTLIVELGGLRFGIMTCYDLRFPEVARSLAVAGADVVLVPAAWFKGDYKIEHWQLLLKARAVENTVWIVAAGTRSDNTVGHSAIIDPLAVPVAFLGEEGEAIETADVTRERIDEVRSFLPVLANRRTDVGQLGSAGS</sequence>
<dbReference type="SUPFAM" id="SSF56317">
    <property type="entry name" value="Carbon-nitrogen hydrolase"/>
    <property type="match status" value="1"/>
</dbReference>
<evidence type="ECO:0000313" key="4">
    <source>
        <dbReference type="Proteomes" id="UP000256727"/>
    </source>
</evidence>
<dbReference type="PROSITE" id="PS01227">
    <property type="entry name" value="UPF0012"/>
    <property type="match status" value="1"/>
</dbReference>
<dbReference type="Proteomes" id="UP000256727">
    <property type="component" value="Unassembled WGS sequence"/>
</dbReference>
<evidence type="ECO:0000259" key="2">
    <source>
        <dbReference type="PROSITE" id="PS50263"/>
    </source>
</evidence>
<dbReference type="CDD" id="cd07581">
    <property type="entry name" value="nitrilase_3"/>
    <property type="match status" value="1"/>
</dbReference>
<gene>
    <name evidence="3" type="ORF">C8E99_2541</name>
</gene>
<dbReference type="EMBL" id="QREH01000001">
    <property type="protein sequence ID" value="REE04696.1"/>
    <property type="molecule type" value="Genomic_DNA"/>
</dbReference>
<dbReference type="RefSeq" id="WP_115932577.1">
    <property type="nucleotide sequence ID" value="NZ_QREH01000001.1"/>
</dbReference>
<dbReference type="Pfam" id="PF00795">
    <property type="entry name" value="CN_hydrolase"/>
    <property type="match status" value="1"/>
</dbReference>
<dbReference type="PANTHER" id="PTHR23088:SF27">
    <property type="entry name" value="DEAMINATED GLUTATHIONE AMIDASE"/>
    <property type="match status" value="1"/>
</dbReference>
<keyword evidence="4" id="KW-1185">Reference proteome</keyword>
<dbReference type="PANTHER" id="PTHR23088">
    <property type="entry name" value="NITRILASE-RELATED"/>
    <property type="match status" value="1"/>
</dbReference>
<dbReference type="PROSITE" id="PS50263">
    <property type="entry name" value="CN_HYDROLASE"/>
    <property type="match status" value="1"/>
</dbReference>
<name>A0A3D9LGA6_9MICC</name>
<evidence type="ECO:0000313" key="3">
    <source>
        <dbReference type="EMBL" id="REE04696.1"/>
    </source>
</evidence>
<comment type="caution">
    <text evidence="3">The sequence shown here is derived from an EMBL/GenBank/DDBJ whole genome shotgun (WGS) entry which is preliminary data.</text>
</comment>